<keyword evidence="5" id="KW-1015">Disulfide bond</keyword>
<dbReference type="PANTHER" id="PTHR21496:SF0">
    <property type="entry name" value="RIESKE DOMAIN-CONTAINING PROTEIN"/>
    <property type="match status" value="1"/>
</dbReference>
<dbReference type="InterPro" id="IPR036922">
    <property type="entry name" value="Rieske_2Fe-2S_sf"/>
</dbReference>
<evidence type="ECO:0000256" key="3">
    <source>
        <dbReference type="ARBA" id="ARBA00023004"/>
    </source>
</evidence>
<comment type="cofactor">
    <cofactor evidence="6">
        <name>[2Fe-2S] cluster</name>
        <dbReference type="ChEBI" id="CHEBI:190135"/>
    </cofactor>
</comment>
<evidence type="ECO:0000313" key="10">
    <source>
        <dbReference type="Proteomes" id="UP000177354"/>
    </source>
</evidence>
<keyword evidence="2" id="KW-0479">Metal-binding</keyword>
<dbReference type="SUPFAM" id="SSF50022">
    <property type="entry name" value="ISP domain"/>
    <property type="match status" value="1"/>
</dbReference>
<evidence type="ECO:0000256" key="2">
    <source>
        <dbReference type="ARBA" id="ARBA00022723"/>
    </source>
</evidence>
<evidence type="ECO:0000256" key="6">
    <source>
        <dbReference type="ARBA" id="ARBA00034078"/>
    </source>
</evidence>
<accession>A0A1F5YZU7</accession>
<dbReference type="InterPro" id="IPR017941">
    <property type="entry name" value="Rieske_2Fe-2S"/>
</dbReference>
<gene>
    <name evidence="9" type="ORF">A2777_05135</name>
</gene>
<keyword evidence="1" id="KW-0001">2Fe-2S</keyword>
<proteinExistence type="inferred from homology"/>
<protein>
    <recommendedName>
        <fullName evidence="8">Rieske domain-containing protein</fullName>
    </recommendedName>
</protein>
<dbReference type="PROSITE" id="PS51296">
    <property type="entry name" value="RIESKE"/>
    <property type="match status" value="1"/>
</dbReference>
<evidence type="ECO:0000256" key="4">
    <source>
        <dbReference type="ARBA" id="ARBA00023014"/>
    </source>
</evidence>
<dbReference type="GO" id="GO:0046872">
    <property type="term" value="F:metal ion binding"/>
    <property type="evidence" value="ECO:0007669"/>
    <property type="project" value="UniProtKB-KW"/>
</dbReference>
<dbReference type="Proteomes" id="UP000177354">
    <property type="component" value="Unassembled WGS sequence"/>
</dbReference>
<dbReference type="PANTHER" id="PTHR21496">
    <property type="entry name" value="FERREDOXIN-RELATED"/>
    <property type="match status" value="1"/>
</dbReference>
<dbReference type="CDD" id="cd03528">
    <property type="entry name" value="Rieske_RO_ferredoxin"/>
    <property type="match status" value="1"/>
</dbReference>
<name>A0A1F5YZU7_9BACT</name>
<dbReference type="Gene3D" id="2.102.10.10">
    <property type="entry name" value="Rieske [2Fe-2S] iron-sulphur domain"/>
    <property type="match status" value="1"/>
</dbReference>
<keyword evidence="3" id="KW-0408">Iron</keyword>
<dbReference type="EMBL" id="MFJF01000026">
    <property type="protein sequence ID" value="OGG05740.1"/>
    <property type="molecule type" value="Genomic_DNA"/>
</dbReference>
<evidence type="ECO:0000259" key="8">
    <source>
        <dbReference type="PROSITE" id="PS51296"/>
    </source>
</evidence>
<dbReference type="Pfam" id="PF00355">
    <property type="entry name" value="Rieske"/>
    <property type="match status" value="1"/>
</dbReference>
<evidence type="ECO:0000313" key="9">
    <source>
        <dbReference type="EMBL" id="OGG05740.1"/>
    </source>
</evidence>
<dbReference type="PRINTS" id="PR00162">
    <property type="entry name" value="RIESKE"/>
</dbReference>
<dbReference type="GO" id="GO:0051537">
    <property type="term" value="F:2 iron, 2 sulfur cluster binding"/>
    <property type="evidence" value="ECO:0007669"/>
    <property type="project" value="UniProtKB-KW"/>
</dbReference>
<comment type="similarity">
    <text evidence="7">Belongs to the bacterial ring-hydroxylating dioxygenase ferredoxin component family.</text>
</comment>
<organism evidence="9 10">
    <name type="scientific">Candidatus Gottesmanbacteria bacterium RIFCSPHIGHO2_01_FULL_40_15</name>
    <dbReference type="NCBI Taxonomy" id="1798376"/>
    <lineage>
        <taxon>Bacteria</taxon>
        <taxon>Candidatus Gottesmaniibacteriota</taxon>
    </lineage>
</organism>
<dbReference type="AlphaFoldDB" id="A0A1F5YZU7"/>
<reference evidence="9 10" key="1">
    <citation type="journal article" date="2016" name="Nat. Commun.">
        <title>Thousands of microbial genomes shed light on interconnected biogeochemical processes in an aquifer system.</title>
        <authorList>
            <person name="Anantharaman K."/>
            <person name="Brown C.T."/>
            <person name="Hug L.A."/>
            <person name="Sharon I."/>
            <person name="Castelle C.J."/>
            <person name="Probst A.J."/>
            <person name="Thomas B.C."/>
            <person name="Singh A."/>
            <person name="Wilkins M.J."/>
            <person name="Karaoz U."/>
            <person name="Brodie E.L."/>
            <person name="Williams K.H."/>
            <person name="Hubbard S.S."/>
            <person name="Banfield J.F."/>
        </authorList>
    </citation>
    <scope>NUCLEOTIDE SEQUENCE [LARGE SCALE GENOMIC DNA]</scope>
</reference>
<keyword evidence="4" id="KW-0411">Iron-sulfur</keyword>
<sequence>MDEFIKVAKKSEIAEGQMKEYRISGKTVAIANIAGEFLAFDGICTHAHCALAGGYLDGYTLTCYCHGAQFDIKSGSVLAPPAPEPVSVYEVKLDDSDILLKI</sequence>
<evidence type="ECO:0000256" key="1">
    <source>
        <dbReference type="ARBA" id="ARBA00022714"/>
    </source>
</evidence>
<evidence type="ECO:0000256" key="7">
    <source>
        <dbReference type="ARBA" id="ARBA00038001"/>
    </source>
</evidence>
<dbReference type="InterPro" id="IPR005805">
    <property type="entry name" value="Rieske_Fe-S_prot_C"/>
</dbReference>
<dbReference type="GO" id="GO:0016020">
    <property type="term" value="C:membrane"/>
    <property type="evidence" value="ECO:0007669"/>
    <property type="project" value="InterPro"/>
</dbReference>
<feature type="domain" description="Rieske" evidence="8">
    <location>
        <begin position="5"/>
        <end position="100"/>
    </location>
</feature>
<comment type="caution">
    <text evidence="9">The sequence shown here is derived from an EMBL/GenBank/DDBJ whole genome shotgun (WGS) entry which is preliminary data.</text>
</comment>
<evidence type="ECO:0000256" key="5">
    <source>
        <dbReference type="ARBA" id="ARBA00023157"/>
    </source>
</evidence>